<comment type="caution">
    <text evidence="1">The sequence shown here is derived from an EMBL/GenBank/DDBJ whole genome shotgun (WGS) entry which is preliminary data.</text>
</comment>
<dbReference type="RefSeq" id="WP_284208435.1">
    <property type="nucleotide sequence ID" value="NZ_BSSU01000012.1"/>
</dbReference>
<organism evidence="1 2">
    <name type="scientific">Thalassotalea eurytherma</name>
    <dbReference type="NCBI Taxonomy" id="1144278"/>
    <lineage>
        <taxon>Bacteria</taxon>
        <taxon>Pseudomonadati</taxon>
        <taxon>Pseudomonadota</taxon>
        <taxon>Gammaproteobacteria</taxon>
        <taxon>Alteromonadales</taxon>
        <taxon>Colwelliaceae</taxon>
        <taxon>Thalassotalea</taxon>
    </lineage>
</organism>
<dbReference type="EMBL" id="BSSU01000012">
    <property type="protein sequence ID" value="GLX83038.1"/>
    <property type="molecule type" value="Genomic_DNA"/>
</dbReference>
<dbReference type="Gene3D" id="3.10.50.30">
    <property type="entry name" value="Transcription elongation factor, GreA/GreB, C-terminal domain"/>
    <property type="match status" value="1"/>
</dbReference>
<keyword evidence="2" id="KW-1185">Reference proteome</keyword>
<gene>
    <name evidence="1" type="ORF">theurythT_24900</name>
</gene>
<accession>A0ABQ6H4F3</accession>
<name>A0ABQ6H4F3_9GAMM</name>
<dbReference type="Proteomes" id="UP001157133">
    <property type="component" value="Unassembled WGS sequence"/>
</dbReference>
<sequence length="159" mass="17420">MNKVPILMNIKTQLSAELDNATHAAEQARLAATDDQSVAETQYDTLAIEASFLAHGQSQRAEQLMQAIAIIEKLMLQNECHRYIKAGSLVVLSNEQHQTQYFFIAPVGGGMSCVEGGKTIKVITPSSPLGKAMLGKAIDDDVQLKLGHKDMEYVIDELY</sequence>
<evidence type="ECO:0000313" key="2">
    <source>
        <dbReference type="Proteomes" id="UP001157133"/>
    </source>
</evidence>
<evidence type="ECO:0008006" key="3">
    <source>
        <dbReference type="Google" id="ProtNLM"/>
    </source>
</evidence>
<protein>
    <recommendedName>
        <fullName evidence="3">Transcription elongation factor GreAB</fullName>
    </recommendedName>
</protein>
<dbReference type="SUPFAM" id="SSF54534">
    <property type="entry name" value="FKBP-like"/>
    <property type="match status" value="1"/>
</dbReference>
<evidence type="ECO:0000313" key="1">
    <source>
        <dbReference type="EMBL" id="GLX83038.1"/>
    </source>
</evidence>
<dbReference type="InterPro" id="IPR036953">
    <property type="entry name" value="GreA/GreB_C_sf"/>
</dbReference>
<reference evidence="1 2" key="1">
    <citation type="submission" date="2023-03" db="EMBL/GenBank/DDBJ databases">
        <title>Draft genome sequence of Thalassotalea eurytherma JCM 18482T.</title>
        <authorList>
            <person name="Sawabe T."/>
        </authorList>
    </citation>
    <scope>NUCLEOTIDE SEQUENCE [LARGE SCALE GENOMIC DNA]</scope>
    <source>
        <strain evidence="1 2">JCM 18482</strain>
    </source>
</reference>
<proteinExistence type="predicted"/>